<keyword evidence="2" id="KW-0813">Transport</keyword>
<sequence length="567" mass="60323">MAAEKQAAHVENVGSEPASATDVENYHGLTTTCILAYVANLFMVFVQMTVLIGSGAFARDITNVVGGTDKATWFAQIIVIVTAALGPPISQAANYWGRKWFMVVGGGFGFAGSIIISRATTITAALVGQVIMSLSLGTQPLIHAISSEILPRRYRAVVQSGVMNAMQAAGVVTLLGGGAMIRDLHEGFRAFWYLNAALYGTASISYALLYNPPPRPTQLGTTLQKLRRLDWAAYILICTGMTLFVMALTWADNPYPWSDARVLSTFILGVGALAALGVYETVFKKDGMFHHSLFKDDRNFALANVLMFVEGTASFALNSYFPLEMAVIFETDPVRVGLRYSVVFFASSVGVALVSIVVVKRRMLRWPLVVSYVFITLFFVLMAPISLTDSNNVWGYAVILGAGIGICLTLAVTTAQISAPPELIALTSGLVIAMRAFGAAVGLAIYTAIFNAKLPGAVGSKVAAAVMPLGLSPDALEPFIGALMSNDQELLMSLPDVNPAILGAGAHAMREGYLVAFRYIYITAAAIGVAGITAAACIIDPKDAFTLHVDAPVESDSTVDLQNESKA</sequence>
<keyword evidence="4 6" id="KW-1133">Transmembrane helix</keyword>
<evidence type="ECO:0000313" key="7">
    <source>
        <dbReference type="EMBL" id="KAL2795242.1"/>
    </source>
</evidence>
<keyword evidence="5 6" id="KW-0472">Membrane</keyword>
<evidence type="ECO:0000256" key="1">
    <source>
        <dbReference type="ARBA" id="ARBA00004141"/>
    </source>
</evidence>
<feature type="transmembrane region" description="Helical" evidence="6">
    <location>
        <begin position="73"/>
        <end position="93"/>
    </location>
</feature>
<evidence type="ECO:0000256" key="5">
    <source>
        <dbReference type="ARBA" id="ARBA00023136"/>
    </source>
</evidence>
<feature type="transmembrane region" description="Helical" evidence="6">
    <location>
        <begin position="424"/>
        <end position="449"/>
    </location>
</feature>
<accession>A0ABR4G887</accession>
<evidence type="ECO:0000256" key="2">
    <source>
        <dbReference type="ARBA" id="ARBA00022448"/>
    </source>
</evidence>
<feature type="transmembrane region" description="Helical" evidence="6">
    <location>
        <begin position="300"/>
        <end position="320"/>
    </location>
</feature>
<dbReference type="InterPro" id="IPR010573">
    <property type="entry name" value="MFS_Str1/Tri12-like"/>
</dbReference>
<organism evidence="7 8">
    <name type="scientific">Aspergillus keveii</name>
    <dbReference type="NCBI Taxonomy" id="714993"/>
    <lineage>
        <taxon>Eukaryota</taxon>
        <taxon>Fungi</taxon>
        <taxon>Dikarya</taxon>
        <taxon>Ascomycota</taxon>
        <taxon>Pezizomycotina</taxon>
        <taxon>Eurotiomycetes</taxon>
        <taxon>Eurotiomycetidae</taxon>
        <taxon>Eurotiales</taxon>
        <taxon>Aspergillaceae</taxon>
        <taxon>Aspergillus</taxon>
        <taxon>Aspergillus subgen. Nidulantes</taxon>
    </lineage>
</organism>
<proteinExistence type="predicted"/>
<comment type="subcellular location">
    <subcellularLocation>
        <location evidence="1">Membrane</location>
        <topology evidence="1">Multi-pass membrane protein</topology>
    </subcellularLocation>
</comment>
<feature type="transmembrane region" description="Helical" evidence="6">
    <location>
        <begin position="519"/>
        <end position="539"/>
    </location>
</feature>
<feature type="transmembrane region" description="Helical" evidence="6">
    <location>
        <begin position="231"/>
        <end position="250"/>
    </location>
</feature>
<evidence type="ECO:0000256" key="4">
    <source>
        <dbReference type="ARBA" id="ARBA00022989"/>
    </source>
</evidence>
<protein>
    <submittedName>
        <fullName evidence="7">Major facilitator superfamily domain-containing protein</fullName>
    </submittedName>
</protein>
<gene>
    <name evidence="7" type="ORF">BJX66DRAFT_337027</name>
</gene>
<keyword evidence="8" id="KW-1185">Reference proteome</keyword>
<dbReference type="Pfam" id="PF06609">
    <property type="entry name" value="TRI12"/>
    <property type="match status" value="1"/>
</dbReference>
<name>A0ABR4G887_9EURO</name>
<dbReference type="InterPro" id="IPR036259">
    <property type="entry name" value="MFS_trans_sf"/>
</dbReference>
<evidence type="ECO:0000256" key="3">
    <source>
        <dbReference type="ARBA" id="ARBA00022692"/>
    </source>
</evidence>
<feature type="transmembrane region" description="Helical" evidence="6">
    <location>
        <begin position="393"/>
        <end position="412"/>
    </location>
</feature>
<dbReference type="Gene3D" id="1.20.1250.20">
    <property type="entry name" value="MFS general substrate transporter like domains"/>
    <property type="match status" value="2"/>
</dbReference>
<feature type="transmembrane region" description="Helical" evidence="6">
    <location>
        <begin position="262"/>
        <end position="279"/>
    </location>
</feature>
<evidence type="ECO:0000256" key="6">
    <source>
        <dbReference type="SAM" id="Phobius"/>
    </source>
</evidence>
<comment type="caution">
    <text evidence="7">The sequence shown here is derived from an EMBL/GenBank/DDBJ whole genome shotgun (WGS) entry which is preliminary data.</text>
</comment>
<evidence type="ECO:0000313" key="8">
    <source>
        <dbReference type="Proteomes" id="UP001610563"/>
    </source>
</evidence>
<feature type="transmembrane region" description="Helical" evidence="6">
    <location>
        <begin position="340"/>
        <end position="359"/>
    </location>
</feature>
<dbReference type="PANTHER" id="PTHR23501:SF195">
    <property type="entry name" value="PEP5"/>
    <property type="match status" value="1"/>
</dbReference>
<feature type="transmembrane region" description="Helical" evidence="6">
    <location>
        <begin position="34"/>
        <end position="53"/>
    </location>
</feature>
<dbReference type="SUPFAM" id="SSF103473">
    <property type="entry name" value="MFS general substrate transporter"/>
    <property type="match status" value="1"/>
</dbReference>
<feature type="transmembrane region" description="Helical" evidence="6">
    <location>
        <begin position="100"/>
        <end position="116"/>
    </location>
</feature>
<dbReference type="EMBL" id="JBFTWV010000036">
    <property type="protein sequence ID" value="KAL2795242.1"/>
    <property type="molecule type" value="Genomic_DNA"/>
</dbReference>
<reference evidence="7 8" key="1">
    <citation type="submission" date="2024-07" db="EMBL/GenBank/DDBJ databases">
        <title>Section-level genome sequencing and comparative genomics of Aspergillus sections Usti and Cavernicolus.</title>
        <authorList>
            <consortium name="Lawrence Berkeley National Laboratory"/>
            <person name="Nybo J.L."/>
            <person name="Vesth T.C."/>
            <person name="Theobald S."/>
            <person name="Frisvad J.C."/>
            <person name="Larsen T.O."/>
            <person name="Kjaerboelling I."/>
            <person name="Rothschild-Mancinelli K."/>
            <person name="Lyhne E.K."/>
            <person name="Kogle M.E."/>
            <person name="Barry K."/>
            <person name="Clum A."/>
            <person name="Na H."/>
            <person name="Ledsgaard L."/>
            <person name="Lin J."/>
            <person name="Lipzen A."/>
            <person name="Kuo A."/>
            <person name="Riley R."/>
            <person name="Mondo S."/>
            <person name="Labutti K."/>
            <person name="Haridas S."/>
            <person name="Pangalinan J."/>
            <person name="Salamov A.A."/>
            <person name="Simmons B.A."/>
            <person name="Magnuson J.K."/>
            <person name="Chen J."/>
            <person name="Drula E."/>
            <person name="Henrissat B."/>
            <person name="Wiebenga A."/>
            <person name="Lubbers R.J."/>
            <person name="Gomes A.C."/>
            <person name="Makela M.R."/>
            <person name="Stajich J."/>
            <person name="Grigoriev I.V."/>
            <person name="Mortensen U.H."/>
            <person name="De Vries R.P."/>
            <person name="Baker S.E."/>
            <person name="Andersen M.R."/>
        </authorList>
    </citation>
    <scope>NUCLEOTIDE SEQUENCE [LARGE SCALE GENOMIC DNA]</scope>
    <source>
        <strain evidence="7 8">CBS 209.92</strain>
    </source>
</reference>
<dbReference type="Proteomes" id="UP001610563">
    <property type="component" value="Unassembled WGS sequence"/>
</dbReference>
<keyword evidence="3 6" id="KW-0812">Transmembrane</keyword>
<dbReference type="PANTHER" id="PTHR23501">
    <property type="entry name" value="MAJOR FACILITATOR SUPERFAMILY"/>
    <property type="match status" value="1"/>
</dbReference>
<feature type="transmembrane region" description="Helical" evidence="6">
    <location>
        <begin position="190"/>
        <end position="210"/>
    </location>
</feature>
<feature type="transmembrane region" description="Helical" evidence="6">
    <location>
        <begin position="366"/>
        <end position="387"/>
    </location>
</feature>